<accession>K1UIJ0</accession>
<dbReference type="EMBL" id="AJWZ01002281">
    <property type="protein sequence ID" value="EKC71386.1"/>
    <property type="molecule type" value="Genomic_DNA"/>
</dbReference>
<dbReference type="Pfam" id="PF00092">
    <property type="entry name" value="VWA"/>
    <property type="match status" value="1"/>
</dbReference>
<sequence>MVITMTMFQPVLGSIGPGTDTLKTDEGTPVKSIYVSDSSTSDIESLFQGKNKDDGRIETDKSVMYGKDDYSIFNSYNPGEFSVILSALGQKYIDTTSGIIHVSLDVVLVLDISGSMSVDGDGKRADNLVKAVNKTITYLMKEDENNRVAVVAYNTKATKILPLGRYYVGSKADYSNTNSYFSVSKSSK</sequence>
<evidence type="ECO:0000313" key="2">
    <source>
        <dbReference type="EMBL" id="EKC71386.1"/>
    </source>
</evidence>
<dbReference type="PROSITE" id="PS50234">
    <property type="entry name" value="VWFA"/>
    <property type="match status" value="1"/>
</dbReference>
<dbReference type="InterPro" id="IPR002035">
    <property type="entry name" value="VWF_A"/>
</dbReference>
<proteinExistence type="predicted"/>
<name>K1UIJ0_9ZZZZ</name>
<dbReference type="CDD" id="cd00198">
    <property type="entry name" value="vWFA"/>
    <property type="match status" value="1"/>
</dbReference>
<protein>
    <submittedName>
        <fullName evidence="2">Protein containing von Willebrand factor, type A domain protein</fullName>
    </submittedName>
</protein>
<comment type="caution">
    <text evidence="2">The sequence shown here is derived from an EMBL/GenBank/DDBJ whole genome shotgun (WGS) entry which is preliminary data.</text>
</comment>
<dbReference type="SUPFAM" id="SSF53300">
    <property type="entry name" value="vWA-like"/>
    <property type="match status" value="1"/>
</dbReference>
<evidence type="ECO:0000259" key="1">
    <source>
        <dbReference type="PROSITE" id="PS50234"/>
    </source>
</evidence>
<reference evidence="2" key="1">
    <citation type="journal article" date="2013" name="Environ. Microbiol.">
        <title>Microbiota from the distal guts of lean and obese adolescents exhibit partial functional redundancy besides clear differences in community structure.</title>
        <authorList>
            <person name="Ferrer M."/>
            <person name="Ruiz A."/>
            <person name="Lanza F."/>
            <person name="Haange S.B."/>
            <person name="Oberbach A."/>
            <person name="Till H."/>
            <person name="Bargiela R."/>
            <person name="Campoy C."/>
            <person name="Segura M.T."/>
            <person name="Richter M."/>
            <person name="von Bergen M."/>
            <person name="Seifert J."/>
            <person name="Suarez A."/>
        </authorList>
    </citation>
    <scope>NUCLEOTIDE SEQUENCE</scope>
</reference>
<dbReference type="InterPro" id="IPR036465">
    <property type="entry name" value="vWFA_dom_sf"/>
</dbReference>
<dbReference type="Gene3D" id="3.40.50.410">
    <property type="entry name" value="von Willebrand factor, type A domain"/>
    <property type="match status" value="1"/>
</dbReference>
<feature type="domain" description="VWFA" evidence="1">
    <location>
        <begin position="105"/>
        <end position="188"/>
    </location>
</feature>
<dbReference type="AlphaFoldDB" id="K1UIJ0"/>
<gene>
    <name evidence="2" type="ORF">OBE_03422</name>
</gene>
<feature type="non-terminal residue" evidence="2">
    <location>
        <position position="188"/>
    </location>
</feature>
<organism evidence="2">
    <name type="scientific">human gut metagenome</name>
    <dbReference type="NCBI Taxonomy" id="408170"/>
    <lineage>
        <taxon>unclassified sequences</taxon>
        <taxon>metagenomes</taxon>
        <taxon>organismal metagenomes</taxon>
    </lineage>
</organism>